<evidence type="ECO:0000313" key="8">
    <source>
        <dbReference type="Proteomes" id="UP000007879"/>
    </source>
</evidence>
<dbReference type="InterPro" id="IPR036910">
    <property type="entry name" value="HMG_box_dom_sf"/>
</dbReference>
<dbReference type="Gene3D" id="1.10.30.10">
    <property type="entry name" value="High mobility group box domain"/>
    <property type="match status" value="1"/>
</dbReference>
<feature type="compositionally biased region" description="Low complexity" evidence="5">
    <location>
        <begin position="102"/>
        <end position="133"/>
    </location>
</feature>
<dbReference type="Proteomes" id="UP000007879">
    <property type="component" value="Unassembled WGS sequence"/>
</dbReference>
<comment type="subcellular location">
    <subcellularLocation>
        <location evidence="1">Nucleus</location>
    </subcellularLocation>
</comment>
<dbReference type="GO" id="GO:0000122">
    <property type="term" value="P:negative regulation of transcription by RNA polymerase II"/>
    <property type="evidence" value="ECO:0007669"/>
    <property type="project" value="TreeGrafter"/>
</dbReference>
<dbReference type="InterPro" id="IPR050140">
    <property type="entry name" value="SRY-related_HMG-box_TF-like"/>
</dbReference>
<dbReference type="PANTHER" id="PTHR10270">
    <property type="entry name" value="SOX TRANSCRIPTION FACTOR"/>
    <property type="match status" value="1"/>
</dbReference>
<dbReference type="EnsemblMetazoa" id="XM_011406691.2">
    <property type="protein sequence ID" value="XP_011404993.1"/>
    <property type="gene ID" value="LOC100638519"/>
</dbReference>
<reference evidence="8" key="1">
    <citation type="journal article" date="2010" name="Nature">
        <title>The Amphimedon queenslandica genome and the evolution of animal complexity.</title>
        <authorList>
            <person name="Srivastava M."/>
            <person name="Simakov O."/>
            <person name="Chapman J."/>
            <person name="Fahey B."/>
            <person name="Gauthier M.E."/>
            <person name="Mitros T."/>
            <person name="Richards G.S."/>
            <person name="Conaco C."/>
            <person name="Dacre M."/>
            <person name="Hellsten U."/>
            <person name="Larroux C."/>
            <person name="Putnam N.H."/>
            <person name="Stanke M."/>
            <person name="Adamska M."/>
            <person name="Darling A."/>
            <person name="Degnan S.M."/>
            <person name="Oakley T.H."/>
            <person name="Plachetzki D.C."/>
            <person name="Zhai Y."/>
            <person name="Adamski M."/>
            <person name="Calcino A."/>
            <person name="Cummins S.F."/>
            <person name="Goodstein D.M."/>
            <person name="Harris C."/>
            <person name="Jackson D.J."/>
            <person name="Leys S.P."/>
            <person name="Shu S."/>
            <person name="Woodcroft B.J."/>
            <person name="Vervoort M."/>
            <person name="Kosik K.S."/>
            <person name="Manning G."/>
            <person name="Degnan B.M."/>
            <person name="Rokhsar D.S."/>
        </authorList>
    </citation>
    <scope>NUCLEOTIDE SEQUENCE [LARGE SCALE GENOMIC DNA]</scope>
</reference>
<sequence>MTIMSRAPDHIKRPMNAFMVWSKERRKELAQENPRMHNSELSKKLGAEWKALSDTSKHRYIEEAKKIREQHMAEFPHYRYRPRRKPKNPFKAGGGGGSGRMSVASTPYSLSSLSPGSTGSTSSNCSSSTNTASDAAGFVGPHQVQILPQQVVTSHGLHHSPIATTTNFIQSLQPAASIAGGGTTYLIQRQPLLPAGTQIIQTATPIIQLAHPSHLTSSPHQLVPLIQAASGTHAGMHPTDGAKQGGQTILIKMDAGTPHQVISPSYITAAAAAGNRPSEQHCEVVEYSHHKQDIIDQDESSSSSLSAQSTPTSKTTPVIVSEIKSHSTPQVNSPSSSLLPPLLIPGGQAGVNVLMQHAGGAQALQGQQPGVVTVGTGGSPHHHIGALRSAEIPYRVYPDLSSMPLCLVPVVDQASPGSNYTGSR</sequence>
<keyword evidence="8" id="KW-1185">Reference proteome</keyword>
<feature type="compositionally biased region" description="Low complexity" evidence="5">
    <location>
        <begin position="300"/>
        <end position="313"/>
    </location>
</feature>
<evidence type="ECO:0000259" key="6">
    <source>
        <dbReference type="PROSITE" id="PS50118"/>
    </source>
</evidence>
<dbReference type="EnsemblMetazoa" id="Aqu2.1.27353_001">
    <property type="protein sequence ID" value="Aqu2.1.27353_001"/>
    <property type="gene ID" value="Aqu2.1.27353"/>
</dbReference>
<dbReference type="Pfam" id="PF00505">
    <property type="entry name" value="HMG_box"/>
    <property type="match status" value="1"/>
</dbReference>
<dbReference type="GO" id="GO:0001228">
    <property type="term" value="F:DNA-binding transcription activator activity, RNA polymerase II-specific"/>
    <property type="evidence" value="ECO:0007669"/>
    <property type="project" value="TreeGrafter"/>
</dbReference>
<dbReference type="PROSITE" id="PS50118">
    <property type="entry name" value="HMG_BOX_2"/>
    <property type="match status" value="1"/>
</dbReference>
<dbReference type="GO" id="GO:0000978">
    <property type="term" value="F:RNA polymerase II cis-regulatory region sequence-specific DNA binding"/>
    <property type="evidence" value="ECO:0007669"/>
    <property type="project" value="TreeGrafter"/>
</dbReference>
<dbReference type="eggNOG" id="KOG0527">
    <property type="taxonomic scope" value="Eukaryota"/>
</dbReference>
<proteinExistence type="predicted"/>
<dbReference type="GO" id="GO:0030154">
    <property type="term" value="P:cell differentiation"/>
    <property type="evidence" value="ECO:0007669"/>
    <property type="project" value="TreeGrafter"/>
</dbReference>
<keyword evidence="2 4" id="KW-0238">DNA-binding</keyword>
<gene>
    <name evidence="7" type="primary">100638519</name>
</gene>
<organism evidence="7">
    <name type="scientific">Amphimedon queenslandica</name>
    <name type="common">Sponge</name>
    <dbReference type="NCBI Taxonomy" id="400682"/>
    <lineage>
        <taxon>Eukaryota</taxon>
        <taxon>Metazoa</taxon>
        <taxon>Porifera</taxon>
        <taxon>Demospongiae</taxon>
        <taxon>Heteroscleromorpha</taxon>
        <taxon>Haplosclerida</taxon>
        <taxon>Niphatidae</taxon>
        <taxon>Amphimedon</taxon>
    </lineage>
</organism>
<evidence type="ECO:0000256" key="3">
    <source>
        <dbReference type="ARBA" id="ARBA00023242"/>
    </source>
</evidence>
<evidence type="ECO:0000313" key="7">
    <source>
        <dbReference type="EnsemblMetazoa" id="Aqu2.1.27353_001"/>
    </source>
</evidence>
<dbReference type="KEGG" id="aqu:100638519"/>
<name>A0A1X7UIP5_AMPQE</name>
<dbReference type="AlphaFoldDB" id="A0A1X7UIP5"/>
<evidence type="ECO:0000256" key="1">
    <source>
        <dbReference type="ARBA" id="ARBA00004123"/>
    </source>
</evidence>
<dbReference type="CDD" id="cd22028">
    <property type="entry name" value="HMG-box_SoxA_SoxB_SoxG"/>
    <property type="match status" value="1"/>
</dbReference>
<keyword evidence="3 4" id="KW-0539">Nucleus</keyword>
<reference evidence="7" key="2">
    <citation type="submission" date="2017-05" db="UniProtKB">
        <authorList>
            <consortium name="EnsemblMetazoa"/>
        </authorList>
    </citation>
    <scope>IDENTIFICATION</scope>
</reference>
<feature type="region of interest" description="Disordered" evidence="5">
    <location>
        <begin position="81"/>
        <end position="136"/>
    </location>
</feature>
<dbReference type="STRING" id="400682.A0A1X7UIP5"/>
<evidence type="ECO:0000256" key="4">
    <source>
        <dbReference type="PROSITE-ProRule" id="PRU00267"/>
    </source>
</evidence>
<feature type="domain" description="HMG box" evidence="6">
    <location>
        <begin position="11"/>
        <end position="79"/>
    </location>
</feature>
<dbReference type="GO" id="GO:0005634">
    <property type="term" value="C:nucleus"/>
    <property type="evidence" value="ECO:0007669"/>
    <property type="project" value="UniProtKB-SubCell"/>
</dbReference>
<evidence type="ECO:0000256" key="2">
    <source>
        <dbReference type="ARBA" id="ARBA00023125"/>
    </source>
</evidence>
<dbReference type="PANTHER" id="PTHR10270:SF327">
    <property type="entry name" value="PROTEIN CBG16280"/>
    <property type="match status" value="1"/>
</dbReference>
<protein>
    <recommendedName>
        <fullName evidence="6">HMG box domain-containing protein</fullName>
    </recommendedName>
</protein>
<feature type="DNA-binding region" description="HMG box" evidence="4">
    <location>
        <begin position="11"/>
        <end position="79"/>
    </location>
</feature>
<dbReference type="InterPro" id="IPR009071">
    <property type="entry name" value="HMG_box_dom"/>
</dbReference>
<dbReference type="InParanoid" id="A0A1X7UIP5"/>
<dbReference type="SMART" id="SM00398">
    <property type="entry name" value="HMG"/>
    <property type="match status" value="1"/>
</dbReference>
<dbReference type="FunFam" id="1.10.30.10:FF:000002">
    <property type="entry name" value="transcription factor Sox-2"/>
    <property type="match status" value="1"/>
</dbReference>
<dbReference type="SUPFAM" id="SSF47095">
    <property type="entry name" value="HMG-box"/>
    <property type="match status" value="1"/>
</dbReference>
<feature type="region of interest" description="Disordered" evidence="5">
    <location>
        <begin position="293"/>
        <end position="317"/>
    </location>
</feature>
<dbReference type="OrthoDB" id="6247875at2759"/>
<evidence type="ECO:0000256" key="5">
    <source>
        <dbReference type="SAM" id="MobiDB-lite"/>
    </source>
</evidence>
<accession>A0A1X7UIP5</accession>